<evidence type="ECO:0000313" key="2">
    <source>
        <dbReference type="Proteomes" id="UP000035489"/>
    </source>
</evidence>
<proteinExistence type="predicted"/>
<name>A0A0H1RIJ5_9HYPH</name>
<sequence length="87" mass="9836">MPEKTWTFEAGDLVPEWLMRQTNCVLRFGRDAIVVESNSEFQIYPASAMGADDTMVLAEIIDQDIDAEVEHTLPIRAHTLPRSMSLN</sequence>
<reference evidence="1 2" key="1">
    <citation type="submission" date="2015-05" db="EMBL/GenBank/DDBJ databases">
        <title>Draft genome sequence of Microvirga vignae strain BR3299, a novel nitrogen fixing bacteria isolated from Brazil semi-aired region.</title>
        <authorList>
            <person name="Zilli J.E."/>
            <person name="Passos S.R."/>
            <person name="Leite J."/>
            <person name="Baldani J.I."/>
            <person name="Xavier G.R."/>
            <person name="Rumjaneck N.G."/>
            <person name="Simoes-Araujo J.L."/>
        </authorList>
    </citation>
    <scope>NUCLEOTIDE SEQUENCE [LARGE SCALE GENOMIC DNA]</scope>
    <source>
        <strain evidence="1 2">BR3299</strain>
    </source>
</reference>
<organism evidence="1 2">
    <name type="scientific">Microvirga vignae</name>
    <dbReference type="NCBI Taxonomy" id="1225564"/>
    <lineage>
        <taxon>Bacteria</taxon>
        <taxon>Pseudomonadati</taxon>
        <taxon>Pseudomonadota</taxon>
        <taxon>Alphaproteobacteria</taxon>
        <taxon>Hyphomicrobiales</taxon>
        <taxon>Methylobacteriaceae</taxon>
        <taxon>Microvirga</taxon>
    </lineage>
</organism>
<accession>A0A0H1RIJ5</accession>
<gene>
    <name evidence="1" type="ORF">AA309_00835</name>
</gene>
<protein>
    <submittedName>
        <fullName evidence="1">Uncharacterized protein</fullName>
    </submittedName>
</protein>
<dbReference type="AlphaFoldDB" id="A0A0H1RIJ5"/>
<dbReference type="STRING" id="1225564.AA309_00835"/>
<dbReference type="OrthoDB" id="8019663at2"/>
<dbReference type="EMBL" id="LCYG01000003">
    <property type="protein sequence ID" value="KLK95023.1"/>
    <property type="molecule type" value="Genomic_DNA"/>
</dbReference>
<dbReference type="RefSeq" id="WP_047187073.1">
    <property type="nucleotide sequence ID" value="NZ_LCYG01000003.1"/>
</dbReference>
<evidence type="ECO:0000313" key="1">
    <source>
        <dbReference type="EMBL" id="KLK95023.1"/>
    </source>
</evidence>
<keyword evidence="2" id="KW-1185">Reference proteome</keyword>
<dbReference type="Proteomes" id="UP000035489">
    <property type="component" value="Unassembled WGS sequence"/>
</dbReference>
<dbReference type="PATRIC" id="fig|1225564.3.peg.3261"/>
<comment type="caution">
    <text evidence="1">The sequence shown here is derived from an EMBL/GenBank/DDBJ whole genome shotgun (WGS) entry which is preliminary data.</text>
</comment>